<dbReference type="InterPro" id="IPR047817">
    <property type="entry name" value="ABC2_TM_bact-type"/>
</dbReference>
<evidence type="ECO:0000256" key="5">
    <source>
        <dbReference type="ARBA" id="ARBA00022692"/>
    </source>
</evidence>
<dbReference type="EMBL" id="RKKB01000001">
    <property type="protein sequence ID" value="RPA34344.1"/>
    <property type="molecule type" value="Genomic_DNA"/>
</dbReference>
<dbReference type="PANTHER" id="PTHR30294">
    <property type="entry name" value="MEMBRANE COMPONENT OF ABC TRANSPORTER YHHJ-RELATED"/>
    <property type="match status" value="1"/>
</dbReference>
<keyword evidence="5 8" id="KW-0812">Transmembrane</keyword>
<dbReference type="RefSeq" id="WP_124011602.1">
    <property type="nucleotide sequence ID" value="NZ_CP034073.1"/>
</dbReference>
<dbReference type="PROSITE" id="PS51012">
    <property type="entry name" value="ABC_TM2"/>
    <property type="match status" value="1"/>
</dbReference>
<reference evidence="13" key="2">
    <citation type="submission" date="2018-11" db="EMBL/GenBank/DDBJ databases">
        <title>Shewanella sp. R106.</title>
        <authorList>
            <person name="Hwang Y.J."/>
            <person name="Hwang C.Y."/>
        </authorList>
    </citation>
    <scope>NUCLEOTIDE SEQUENCE [LARGE SCALE GENOMIC DNA]</scope>
    <source>
        <strain evidence="13">R106</strain>
    </source>
</reference>
<comment type="subcellular location">
    <subcellularLocation>
        <location evidence="1">Cell membrane</location>
        <topology evidence="1">Multi-pass membrane protein</topology>
    </subcellularLocation>
</comment>
<evidence type="ECO:0000256" key="3">
    <source>
        <dbReference type="ARBA" id="ARBA00022448"/>
    </source>
</evidence>
<dbReference type="EMBL" id="CP034073">
    <property type="protein sequence ID" value="AZG36497.1"/>
    <property type="molecule type" value="Genomic_DNA"/>
</dbReference>
<evidence type="ECO:0000256" key="2">
    <source>
        <dbReference type="ARBA" id="ARBA00007783"/>
    </source>
</evidence>
<dbReference type="OrthoDB" id="9808686at2"/>
<dbReference type="KEGG" id="spsr:EGC80_17620"/>
<evidence type="ECO:0000256" key="1">
    <source>
        <dbReference type="ARBA" id="ARBA00004651"/>
    </source>
</evidence>
<evidence type="ECO:0000256" key="4">
    <source>
        <dbReference type="ARBA" id="ARBA00022475"/>
    </source>
</evidence>
<dbReference type="Proteomes" id="UP000278855">
    <property type="component" value="Unassembled WGS sequence"/>
</dbReference>
<feature type="transmembrane region" description="Helical" evidence="8">
    <location>
        <begin position="295"/>
        <end position="313"/>
    </location>
</feature>
<evidence type="ECO:0000313" key="12">
    <source>
        <dbReference type="Proteomes" id="UP000273778"/>
    </source>
</evidence>
<dbReference type="AlphaFoldDB" id="A0A3N4EZP6"/>
<evidence type="ECO:0000259" key="9">
    <source>
        <dbReference type="PROSITE" id="PS51012"/>
    </source>
</evidence>
<feature type="domain" description="ABC transmembrane type-2" evidence="9">
    <location>
        <begin position="149"/>
        <end position="374"/>
    </location>
</feature>
<dbReference type="Proteomes" id="UP000273778">
    <property type="component" value="Chromosome"/>
</dbReference>
<evidence type="ECO:0000256" key="8">
    <source>
        <dbReference type="SAM" id="Phobius"/>
    </source>
</evidence>
<dbReference type="Pfam" id="PF12698">
    <property type="entry name" value="ABC2_membrane_3"/>
    <property type="match status" value="1"/>
</dbReference>
<feature type="transmembrane region" description="Helical" evidence="8">
    <location>
        <begin position="353"/>
        <end position="371"/>
    </location>
</feature>
<protein>
    <submittedName>
        <fullName evidence="11">ABC transporter permease</fullName>
    </submittedName>
</protein>
<gene>
    <name evidence="11" type="ORF">EGC77_01250</name>
    <name evidence="10" type="ORF">EGC80_17620</name>
</gene>
<keyword evidence="4" id="KW-1003">Cell membrane</keyword>
<feature type="transmembrane region" description="Helical" evidence="8">
    <location>
        <begin position="21"/>
        <end position="41"/>
    </location>
</feature>
<keyword evidence="12" id="KW-1185">Reference proteome</keyword>
<evidence type="ECO:0000313" key="13">
    <source>
        <dbReference type="Proteomes" id="UP000278855"/>
    </source>
</evidence>
<evidence type="ECO:0000256" key="7">
    <source>
        <dbReference type="ARBA" id="ARBA00023136"/>
    </source>
</evidence>
<proteinExistence type="inferred from homology"/>
<dbReference type="GO" id="GO:0005886">
    <property type="term" value="C:plasma membrane"/>
    <property type="evidence" value="ECO:0007669"/>
    <property type="project" value="UniProtKB-SubCell"/>
</dbReference>
<keyword evidence="3" id="KW-0813">Transport</keyword>
<accession>A0A3N4EZP6</accession>
<feature type="transmembrane region" description="Helical" evidence="8">
    <location>
        <begin position="264"/>
        <end position="283"/>
    </location>
</feature>
<organism evidence="11 13">
    <name type="scientific">Shewanella psychromarinicola</name>
    <dbReference type="NCBI Taxonomy" id="2487742"/>
    <lineage>
        <taxon>Bacteria</taxon>
        <taxon>Pseudomonadati</taxon>
        <taxon>Pseudomonadota</taxon>
        <taxon>Gammaproteobacteria</taxon>
        <taxon>Alteromonadales</taxon>
        <taxon>Shewanellaceae</taxon>
        <taxon>Shewanella</taxon>
    </lineage>
</organism>
<dbReference type="PANTHER" id="PTHR30294:SF29">
    <property type="entry name" value="MULTIDRUG ABC TRANSPORTER PERMEASE YBHS-RELATED"/>
    <property type="match status" value="1"/>
</dbReference>
<dbReference type="GO" id="GO:0140359">
    <property type="term" value="F:ABC-type transporter activity"/>
    <property type="evidence" value="ECO:0007669"/>
    <property type="project" value="InterPro"/>
</dbReference>
<keyword evidence="6 8" id="KW-1133">Transmembrane helix</keyword>
<keyword evidence="7 8" id="KW-0472">Membrane</keyword>
<dbReference type="Gene3D" id="3.40.1710.10">
    <property type="entry name" value="abc type-2 transporter like domain"/>
    <property type="match status" value="1"/>
</dbReference>
<comment type="similarity">
    <text evidence="2">Belongs to the ABC-2 integral membrane protein family.</text>
</comment>
<dbReference type="InterPro" id="IPR051449">
    <property type="entry name" value="ABC-2_transporter_component"/>
</dbReference>
<evidence type="ECO:0000313" key="10">
    <source>
        <dbReference type="EMBL" id="AZG36497.1"/>
    </source>
</evidence>
<evidence type="ECO:0000313" key="11">
    <source>
        <dbReference type="EMBL" id="RPA34344.1"/>
    </source>
</evidence>
<reference evidence="10 12" key="1">
    <citation type="submission" date="2018-11" db="EMBL/GenBank/DDBJ databases">
        <title>Shewanella sp. M2.</title>
        <authorList>
            <person name="Hwang Y.J."/>
            <person name="Hwang C.Y."/>
        </authorList>
    </citation>
    <scope>NUCLEOTIDE SEQUENCE [LARGE SCALE GENOMIC DNA]</scope>
    <source>
        <strain evidence="10 12">M2</strain>
    </source>
</reference>
<reference evidence="11" key="3">
    <citation type="submission" date="2018-11" db="EMBL/GenBank/DDBJ databases">
        <authorList>
            <person name="Hwang Y.J."/>
            <person name="Hwang C.Y."/>
        </authorList>
    </citation>
    <scope>NUCLEOTIDE SEQUENCE</scope>
    <source>
        <strain evidence="11">R106</strain>
    </source>
</reference>
<dbReference type="InterPro" id="IPR013525">
    <property type="entry name" value="ABC2_TM"/>
</dbReference>
<name>A0A3N4EZP6_9GAMM</name>
<evidence type="ECO:0000256" key="6">
    <source>
        <dbReference type="ARBA" id="ARBA00022989"/>
    </source>
</evidence>
<feature type="transmembrane region" description="Helical" evidence="8">
    <location>
        <begin position="231"/>
        <end position="252"/>
    </location>
</feature>
<sequence>MWGRLVAIVFKEMKQLSRDRMTFGMIVMIPLLQLMLFGYAINTDIRHVPAGIIDMSQTTYSRAIKQTVIATQAVDFKHQYYSIDQAEKAITNGEVKAVLYLPVDLPQRLLIHPAFDPKQGSSQITRPVGQWLLDGSDTMVAATIRSLRKLPLDEVANRSITMSVPTFEVVEYFNPEQRSVVNIVPGLLAVILTMTMIMFTSAAIVREQELGNMEFLIVTPVRPLELMLGKIIPYILVGLIQVAIILSAGHWIFSVPVRGGLDSLLLASFLFICASLALGLVISTIAKTQLQAMQLTIFVLMPSILLSGFMFPYEAMPIGAQWVAEALPATHFIRMVRGIVLREAEVMSLGQDALWLLGFTCIGVLLAAKRFNKHL</sequence>
<feature type="transmembrane region" description="Helical" evidence="8">
    <location>
        <begin position="183"/>
        <end position="205"/>
    </location>
</feature>